<dbReference type="InterPro" id="IPR045865">
    <property type="entry name" value="ACT-like_dom_sf"/>
</dbReference>
<dbReference type="STRING" id="555778.Hneap_2032"/>
<dbReference type="eggNOG" id="COG2716">
    <property type="taxonomic scope" value="Bacteria"/>
</dbReference>
<dbReference type="EMBL" id="CP001801">
    <property type="protein sequence ID" value="ACX96853.1"/>
    <property type="molecule type" value="Genomic_DNA"/>
</dbReference>
<feature type="domain" description="ACT" evidence="1">
    <location>
        <begin position="97"/>
        <end position="173"/>
    </location>
</feature>
<dbReference type="InterPro" id="IPR002912">
    <property type="entry name" value="ACT_dom"/>
</dbReference>
<dbReference type="KEGG" id="hna:Hneap_2032"/>
<dbReference type="Gene3D" id="3.30.70.260">
    <property type="match status" value="2"/>
</dbReference>
<dbReference type="PROSITE" id="PS51671">
    <property type="entry name" value="ACT"/>
    <property type="match status" value="1"/>
</dbReference>
<dbReference type="Pfam" id="PF13740">
    <property type="entry name" value="ACT_6"/>
    <property type="match status" value="2"/>
</dbReference>
<protein>
    <submittedName>
        <fullName evidence="2">Amino acid-binding ACT domain protein</fullName>
    </submittedName>
</protein>
<proteinExistence type="predicted"/>
<dbReference type="InterPro" id="IPR050990">
    <property type="entry name" value="UPF0237/GcvR_regulator"/>
</dbReference>
<reference evidence="2 3" key="1">
    <citation type="submission" date="2009-10" db="EMBL/GenBank/DDBJ databases">
        <title>Complete sequence of Halothiobacillus neapolitanus c2.</title>
        <authorList>
            <consortium name="US DOE Joint Genome Institute"/>
            <person name="Lucas S."/>
            <person name="Copeland A."/>
            <person name="Lapidus A."/>
            <person name="Glavina del Rio T."/>
            <person name="Tice H."/>
            <person name="Bruce D."/>
            <person name="Goodwin L."/>
            <person name="Pitluck S."/>
            <person name="Davenport K."/>
            <person name="Brettin T."/>
            <person name="Detter J.C."/>
            <person name="Han C."/>
            <person name="Tapia R."/>
            <person name="Larimer F."/>
            <person name="Land M."/>
            <person name="Hauser L."/>
            <person name="Kyrpides N."/>
            <person name="Mikhailova N."/>
            <person name="Kerfeld C."/>
            <person name="Cannon G."/>
            <person name="Heinhort S."/>
        </authorList>
    </citation>
    <scope>NUCLEOTIDE SEQUENCE [LARGE SCALE GENOMIC DNA]</scope>
    <source>
        <strain evidence="3">ATCC 23641 / c2</strain>
    </source>
</reference>
<organism evidence="2 3">
    <name type="scientific">Halothiobacillus neapolitanus (strain ATCC 23641 / DSM 15147 / CIP 104769 / NCIMB 8539 / c2)</name>
    <name type="common">Thiobacillus neapolitanus</name>
    <dbReference type="NCBI Taxonomy" id="555778"/>
    <lineage>
        <taxon>Bacteria</taxon>
        <taxon>Pseudomonadati</taxon>
        <taxon>Pseudomonadota</taxon>
        <taxon>Gammaproteobacteria</taxon>
        <taxon>Chromatiales</taxon>
        <taxon>Halothiobacillaceae</taxon>
        <taxon>Halothiobacillus</taxon>
    </lineage>
</organism>
<dbReference type="Proteomes" id="UP000009102">
    <property type="component" value="Chromosome"/>
</dbReference>
<evidence type="ECO:0000259" key="1">
    <source>
        <dbReference type="PROSITE" id="PS51671"/>
    </source>
</evidence>
<keyword evidence="3" id="KW-1185">Reference proteome</keyword>
<dbReference type="HOGENOM" id="CLU_095322_1_1_6"/>
<evidence type="ECO:0000313" key="2">
    <source>
        <dbReference type="EMBL" id="ACX96853.1"/>
    </source>
</evidence>
<evidence type="ECO:0000313" key="3">
    <source>
        <dbReference type="Proteomes" id="UP000009102"/>
    </source>
</evidence>
<sequence length="178" mass="18791">MEQVMQNKWLILTLVGEDRPGIVANVTRVLFAAGAQLGEASMMRLGNQFAIMMMVRGAGSPEDVIGLLESVRVEFHLKLHVDETDAALHQVIAPDVLVTVHGADRAGIVAEVTAALAEAGLNILDLRSDVGGTATAPIYIMQIEGEASQGIDAIEQAVAGLGVQELSVRITPLDTVRG</sequence>
<dbReference type="AlphaFoldDB" id="D0KVM3"/>
<name>D0KVM3_HALNC</name>
<accession>D0KVM3</accession>
<dbReference type="PANTHER" id="PTHR34875:SF6">
    <property type="entry name" value="UPF0237 PROTEIN MJ1558"/>
    <property type="match status" value="1"/>
</dbReference>
<dbReference type="PANTHER" id="PTHR34875">
    <property type="entry name" value="UPF0237 PROTEIN MJ1558"/>
    <property type="match status" value="1"/>
</dbReference>
<dbReference type="SUPFAM" id="SSF55021">
    <property type="entry name" value="ACT-like"/>
    <property type="match status" value="2"/>
</dbReference>
<gene>
    <name evidence="2" type="ordered locus">Hneap_2032</name>
</gene>